<evidence type="ECO:0000313" key="4">
    <source>
        <dbReference type="EMBL" id="SFE57959.1"/>
    </source>
</evidence>
<gene>
    <name evidence="4" type="ORF">SAMN04489711_103119</name>
</gene>
<organism evidence="4 5">
    <name type="scientific">Paracidovorax wautersii</name>
    <dbReference type="NCBI Taxonomy" id="1177982"/>
    <lineage>
        <taxon>Bacteria</taxon>
        <taxon>Pseudomonadati</taxon>
        <taxon>Pseudomonadota</taxon>
        <taxon>Betaproteobacteria</taxon>
        <taxon>Burkholderiales</taxon>
        <taxon>Comamonadaceae</taxon>
        <taxon>Paracidovorax</taxon>
    </lineage>
</organism>
<dbReference type="RefSeq" id="WP_092938384.1">
    <property type="nucleotide sequence ID" value="NZ_FONX01000003.1"/>
</dbReference>
<accession>A0A1I2BPJ6</accession>
<evidence type="ECO:0000259" key="3">
    <source>
        <dbReference type="Pfam" id="PF02954"/>
    </source>
</evidence>
<evidence type="ECO:0000256" key="1">
    <source>
        <dbReference type="SAM" id="MobiDB-lite"/>
    </source>
</evidence>
<dbReference type="PRINTS" id="PR01590">
    <property type="entry name" value="HTHFIS"/>
</dbReference>
<dbReference type="InterPro" id="IPR003018">
    <property type="entry name" value="GAF"/>
</dbReference>
<proteinExistence type="predicted"/>
<dbReference type="InterPro" id="IPR009057">
    <property type="entry name" value="Homeodomain-like_sf"/>
</dbReference>
<dbReference type="AlphaFoldDB" id="A0A1I2BPJ6"/>
<dbReference type="Pfam" id="PF02954">
    <property type="entry name" value="HTH_8"/>
    <property type="match status" value="1"/>
</dbReference>
<dbReference type="Gene3D" id="3.30.450.40">
    <property type="match status" value="1"/>
</dbReference>
<dbReference type="GO" id="GO:0043565">
    <property type="term" value="F:sequence-specific DNA binding"/>
    <property type="evidence" value="ECO:0007669"/>
    <property type="project" value="InterPro"/>
</dbReference>
<dbReference type="Gene3D" id="1.10.10.60">
    <property type="entry name" value="Homeodomain-like"/>
    <property type="match status" value="1"/>
</dbReference>
<feature type="region of interest" description="Disordered" evidence="1">
    <location>
        <begin position="321"/>
        <end position="350"/>
    </location>
</feature>
<evidence type="ECO:0000313" key="5">
    <source>
        <dbReference type="Proteomes" id="UP000199119"/>
    </source>
</evidence>
<sequence>MTSQLFFSTPEQRVALARELFFERGDRPAGLVQEAVLHSWGRCLSRGLAPDRMPEADLVSRARLHTAMRRSRQLREASAASLQQLEAALAGTPCRVILTCPEGVVVHSSVYAAAPQDTVLPILSRVGTDLSESQLGTNALAIVAHTGQGCTVRGNEHFKGVAAVLHCAAAPIRDMHGRLAGVLDISAEGRSFGFDASALVSCHASAIENQLLQLQSDDLLVLAFQADASLLGTPLQALAGVRGDGTLAWANGMAQRLAQAAAGASVESAFGHPLGALLALSGETGAQPLRLPSGLTVWARAQLRRDGRPLPEPLQLQAPVPPAAQAQPSALAPAAEPSEPAEAPATQDAASAEPLTLNHQRDDLVLRTLQDCGGNVARAARQLGVSRGLIYRLIQKAGPATPGDRAPATRRRQRG</sequence>
<dbReference type="Pfam" id="PF01590">
    <property type="entry name" value="GAF"/>
    <property type="match status" value="1"/>
</dbReference>
<evidence type="ECO:0000259" key="2">
    <source>
        <dbReference type="Pfam" id="PF01590"/>
    </source>
</evidence>
<name>A0A1I2BPJ6_9BURK</name>
<dbReference type="Proteomes" id="UP000199119">
    <property type="component" value="Unassembled WGS sequence"/>
</dbReference>
<dbReference type="OrthoDB" id="9761705at2"/>
<dbReference type="EMBL" id="FONX01000003">
    <property type="protein sequence ID" value="SFE57959.1"/>
    <property type="molecule type" value="Genomic_DNA"/>
</dbReference>
<dbReference type="STRING" id="1177982.SAMN04489711_103119"/>
<feature type="region of interest" description="Disordered" evidence="1">
    <location>
        <begin position="396"/>
        <end position="415"/>
    </location>
</feature>
<dbReference type="InterPro" id="IPR002197">
    <property type="entry name" value="HTH_Fis"/>
</dbReference>
<keyword evidence="5" id="KW-1185">Reference proteome</keyword>
<dbReference type="SUPFAM" id="SSF46689">
    <property type="entry name" value="Homeodomain-like"/>
    <property type="match status" value="1"/>
</dbReference>
<feature type="domain" description="DNA binding HTH" evidence="3">
    <location>
        <begin position="365"/>
        <end position="392"/>
    </location>
</feature>
<protein>
    <submittedName>
        <fullName evidence="4">Regulatory protein, Fis family</fullName>
    </submittedName>
</protein>
<feature type="compositionally biased region" description="Low complexity" evidence="1">
    <location>
        <begin position="321"/>
        <end position="345"/>
    </location>
</feature>
<reference evidence="5" key="1">
    <citation type="submission" date="2016-10" db="EMBL/GenBank/DDBJ databases">
        <authorList>
            <person name="Varghese N."/>
            <person name="Submissions S."/>
        </authorList>
    </citation>
    <scope>NUCLEOTIDE SEQUENCE [LARGE SCALE GENOMIC DNA]</scope>
    <source>
        <strain evidence="5">DSM 27981</strain>
    </source>
</reference>
<feature type="domain" description="GAF" evidence="2">
    <location>
        <begin position="74"/>
        <end position="208"/>
    </location>
</feature>
<dbReference type="InterPro" id="IPR029016">
    <property type="entry name" value="GAF-like_dom_sf"/>
</dbReference>